<dbReference type="Proteomes" id="UP001165121">
    <property type="component" value="Unassembled WGS sequence"/>
</dbReference>
<feature type="transmembrane region" description="Helical" evidence="1">
    <location>
        <begin position="113"/>
        <end position="134"/>
    </location>
</feature>
<dbReference type="EMBL" id="BSXT01000439">
    <property type="protein sequence ID" value="GMF27554.1"/>
    <property type="molecule type" value="Genomic_DNA"/>
</dbReference>
<dbReference type="OrthoDB" id="191706at2759"/>
<reference evidence="2" key="1">
    <citation type="submission" date="2023-04" db="EMBL/GenBank/DDBJ databases">
        <title>Phytophthora fragariaefolia NBRC 109709.</title>
        <authorList>
            <person name="Ichikawa N."/>
            <person name="Sato H."/>
            <person name="Tonouchi N."/>
        </authorList>
    </citation>
    <scope>NUCLEOTIDE SEQUENCE</scope>
    <source>
        <strain evidence="2">NBRC 109709</strain>
    </source>
</reference>
<evidence type="ECO:0000313" key="2">
    <source>
        <dbReference type="EMBL" id="GMF27554.1"/>
    </source>
</evidence>
<accession>A0A9W6U971</accession>
<comment type="caution">
    <text evidence="2">The sequence shown here is derived from an EMBL/GenBank/DDBJ whole genome shotgun (WGS) entry which is preliminary data.</text>
</comment>
<gene>
    <name evidence="2" type="ORF">Pfra01_000550600</name>
</gene>
<name>A0A9W6U971_9STRA</name>
<feature type="transmembrane region" description="Helical" evidence="1">
    <location>
        <begin position="6"/>
        <end position="30"/>
    </location>
</feature>
<proteinExistence type="predicted"/>
<sequence>MPPSTFGTTVAPVVATIAVIVTLVTCVSVAKASNKYLGGLTWPYLSDTGRDTLTVIVLIEHLQTFVSFKLSRVNKILDIPGYTTDLEVPKSSNLVNPWNSTKLSMKRTFYTQLIFTTLFLVAFLLYIPIGLALVSDFQRLTVKDVRRAIWLTFHVV</sequence>
<keyword evidence="1" id="KW-0472">Membrane</keyword>
<dbReference type="AlphaFoldDB" id="A0A9W6U971"/>
<organism evidence="2 3">
    <name type="scientific">Phytophthora fragariaefolia</name>
    <dbReference type="NCBI Taxonomy" id="1490495"/>
    <lineage>
        <taxon>Eukaryota</taxon>
        <taxon>Sar</taxon>
        <taxon>Stramenopiles</taxon>
        <taxon>Oomycota</taxon>
        <taxon>Peronosporomycetes</taxon>
        <taxon>Peronosporales</taxon>
        <taxon>Peronosporaceae</taxon>
        <taxon>Phytophthora</taxon>
    </lineage>
</organism>
<keyword evidence="1" id="KW-0812">Transmembrane</keyword>
<evidence type="ECO:0000313" key="3">
    <source>
        <dbReference type="Proteomes" id="UP001165121"/>
    </source>
</evidence>
<keyword evidence="1" id="KW-1133">Transmembrane helix</keyword>
<evidence type="ECO:0000256" key="1">
    <source>
        <dbReference type="SAM" id="Phobius"/>
    </source>
</evidence>
<keyword evidence="3" id="KW-1185">Reference proteome</keyword>
<protein>
    <submittedName>
        <fullName evidence="2">Unnamed protein product</fullName>
    </submittedName>
</protein>